<reference evidence="3" key="2">
    <citation type="submission" date="2020-09" db="EMBL/GenBank/DDBJ databases">
        <authorList>
            <person name="Sun Q."/>
            <person name="Zhou Y."/>
        </authorList>
    </citation>
    <scope>NUCLEOTIDE SEQUENCE</scope>
    <source>
        <strain evidence="3">CGMCC 1.12987</strain>
    </source>
</reference>
<dbReference type="InterPro" id="IPR051319">
    <property type="entry name" value="Oligoribo/pAp-PDE_c-di-AMP_PDE"/>
</dbReference>
<dbReference type="Proteomes" id="UP000644756">
    <property type="component" value="Unassembled WGS sequence"/>
</dbReference>
<dbReference type="Gene3D" id="3.90.1640.10">
    <property type="entry name" value="inorganic pyrophosphatase (n-terminal core)"/>
    <property type="match status" value="1"/>
</dbReference>
<organism evidence="3 4">
    <name type="scientific">Paenibacillus abyssi</name>
    <dbReference type="NCBI Taxonomy" id="1340531"/>
    <lineage>
        <taxon>Bacteria</taxon>
        <taxon>Bacillati</taxon>
        <taxon>Bacillota</taxon>
        <taxon>Bacilli</taxon>
        <taxon>Bacillales</taxon>
        <taxon>Paenibacillaceae</taxon>
        <taxon>Paenibacillus</taxon>
    </lineage>
</organism>
<name>A0A917FXS2_9BACL</name>
<dbReference type="PANTHER" id="PTHR47618:SF1">
    <property type="entry name" value="BIFUNCTIONAL OLIGORIBONUCLEASE AND PAP PHOSPHATASE NRNA"/>
    <property type="match status" value="1"/>
</dbReference>
<protein>
    <submittedName>
        <fullName evidence="3">Phosphoesterase RecJ-like protein</fullName>
    </submittedName>
</protein>
<sequence length="330" mass="35911">MMESQADYKQRLTDAIDFIKTGDDYLVVSHVQPDGDAISSTVVVAWLLAKLGKKAVLINEGAVPSRLHYLTLADQIGNLSKAPLERKFSRVISVDCADFKRIGLVSEWFSPDVQLLNIDHHPTNDGFGSTNLIRTDAAATVEILYDLVEYMELELDVEAATAIYTGLLTDTGGFRYSNTSPHVMEVASKLLMKGVNGNELADHLLEKMSMPQLRLLQRGLSRLTFTEDGKIGWLYIEPSDLVETGAVGEDLEGLVNYARNIDGVEVGILFKSTEEGQIKVSLRSAGVVDVAAIAQMFGGGGHVRAAGCRLDATLTDASTQVVNAIRRVLI</sequence>
<dbReference type="GO" id="GO:0003676">
    <property type="term" value="F:nucleic acid binding"/>
    <property type="evidence" value="ECO:0007669"/>
    <property type="project" value="InterPro"/>
</dbReference>
<dbReference type="InterPro" id="IPR038763">
    <property type="entry name" value="DHH_sf"/>
</dbReference>
<gene>
    <name evidence="3" type="ORF">GCM10010916_31120</name>
</gene>
<feature type="domain" description="DDH" evidence="1">
    <location>
        <begin position="26"/>
        <end position="166"/>
    </location>
</feature>
<feature type="domain" description="DHHA1" evidence="2">
    <location>
        <begin position="244"/>
        <end position="321"/>
    </location>
</feature>
<accession>A0A917FXS2</accession>
<dbReference type="Pfam" id="PF02272">
    <property type="entry name" value="DHHA1"/>
    <property type="match status" value="1"/>
</dbReference>
<dbReference type="InterPro" id="IPR001667">
    <property type="entry name" value="DDH_dom"/>
</dbReference>
<dbReference type="EMBL" id="BMGR01000010">
    <property type="protein sequence ID" value="GGG12013.1"/>
    <property type="molecule type" value="Genomic_DNA"/>
</dbReference>
<keyword evidence="4" id="KW-1185">Reference proteome</keyword>
<evidence type="ECO:0000313" key="3">
    <source>
        <dbReference type="EMBL" id="GGG12013.1"/>
    </source>
</evidence>
<reference evidence="3" key="1">
    <citation type="journal article" date="2014" name="Int. J. Syst. Evol. Microbiol.">
        <title>Complete genome sequence of Corynebacterium casei LMG S-19264T (=DSM 44701T), isolated from a smear-ripened cheese.</title>
        <authorList>
            <consortium name="US DOE Joint Genome Institute (JGI-PGF)"/>
            <person name="Walter F."/>
            <person name="Albersmeier A."/>
            <person name="Kalinowski J."/>
            <person name="Ruckert C."/>
        </authorList>
    </citation>
    <scope>NUCLEOTIDE SEQUENCE</scope>
    <source>
        <strain evidence="3">CGMCC 1.12987</strain>
    </source>
</reference>
<evidence type="ECO:0000259" key="1">
    <source>
        <dbReference type="Pfam" id="PF01368"/>
    </source>
</evidence>
<dbReference type="SUPFAM" id="SSF64182">
    <property type="entry name" value="DHH phosphoesterases"/>
    <property type="match status" value="1"/>
</dbReference>
<evidence type="ECO:0000313" key="4">
    <source>
        <dbReference type="Proteomes" id="UP000644756"/>
    </source>
</evidence>
<dbReference type="AlphaFoldDB" id="A0A917FXS2"/>
<dbReference type="Pfam" id="PF01368">
    <property type="entry name" value="DHH"/>
    <property type="match status" value="1"/>
</dbReference>
<evidence type="ECO:0000259" key="2">
    <source>
        <dbReference type="Pfam" id="PF02272"/>
    </source>
</evidence>
<dbReference type="InterPro" id="IPR003156">
    <property type="entry name" value="DHHA1_dom"/>
</dbReference>
<dbReference type="PANTHER" id="PTHR47618">
    <property type="entry name" value="BIFUNCTIONAL OLIGORIBONUCLEASE AND PAP PHOSPHATASE NRNA"/>
    <property type="match status" value="1"/>
</dbReference>
<dbReference type="Gene3D" id="3.10.310.30">
    <property type="match status" value="1"/>
</dbReference>
<proteinExistence type="predicted"/>
<comment type="caution">
    <text evidence="3">The sequence shown here is derived from an EMBL/GenBank/DDBJ whole genome shotgun (WGS) entry which is preliminary data.</text>
</comment>